<name>A0ABN9A779_RANTA</name>
<sequence>MVLLGKCLACPAIPPLFPAPCKDTGIHIHTQVRIQIPNLDNHHLIPPISQTFTDLYFQSFVAVIHSLSHVWLPETSWTAAHQASLSFTVSQTLLKLMSIESMIASNHLILCHPLLLFSVFPSQYAYFISVVYKVIEY</sequence>
<evidence type="ECO:0000313" key="1">
    <source>
        <dbReference type="EMBL" id="CAI9180807.1"/>
    </source>
</evidence>
<proteinExistence type="predicted"/>
<gene>
    <name evidence="1" type="ORF">MRATA1EN1_LOCUS29769</name>
</gene>
<dbReference type="Proteomes" id="UP001176941">
    <property type="component" value="Chromosome X"/>
</dbReference>
<evidence type="ECO:0000313" key="2">
    <source>
        <dbReference type="Proteomes" id="UP001176941"/>
    </source>
</evidence>
<organism evidence="1 2">
    <name type="scientific">Rangifer tarandus platyrhynchus</name>
    <name type="common">Svalbard reindeer</name>
    <dbReference type="NCBI Taxonomy" id="3082113"/>
    <lineage>
        <taxon>Eukaryota</taxon>
        <taxon>Metazoa</taxon>
        <taxon>Chordata</taxon>
        <taxon>Craniata</taxon>
        <taxon>Vertebrata</taxon>
        <taxon>Euteleostomi</taxon>
        <taxon>Mammalia</taxon>
        <taxon>Eutheria</taxon>
        <taxon>Laurasiatheria</taxon>
        <taxon>Artiodactyla</taxon>
        <taxon>Ruminantia</taxon>
        <taxon>Pecora</taxon>
        <taxon>Cervidae</taxon>
        <taxon>Odocoileinae</taxon>
        <taxon>Rangifer</taxon>
    </lineage>
</organism>
<reference evidence="1" key="1">
    <citation type="submission" date="2023-04" db="EMBL/GenBank/DDBJ databases">
        <authorList>
            <consortium name="ELIXIR-Norway"/>
        </authorList>
    </citation>
    <scope>NUCLEOTIDE SEQUENCE [LARGE SCALE GENOMIC DNA]</scope>
</reference>
<dbReference type="EMBL" id="OX460343">
    <property type="protein sequence ID" value="CAI9180807.1"/>
    <property type="molecule type" value="Genomic_DNA"/>
</dbReference>
<keyword evidence="2" id="KW-1185">Reference proteome</keyword>
<accession>A0ABN9A779</accession>
<protein>
    <submittedName>
        <fullName evidence="1">Uncharacterized protein</fullName>
    </submittedName>
</protein>